<sequence>MHASGAPARAQRVEEATVLLPAVGNTLQPAPDLQFRRPQLVDGVHCPSPHRSAAHFVAGEGGRHRTASSSGERCTVSCAHEENCRAGRLSVCTTAPSGPAAGRLHVPPVAAAGQGLGCLAPLHRSRQGRAGSWPRAAAAGPLPTRGDHGGLAQPRRHGGGEPPSWLALAARRNSDAIVRERLGTGAVSDAGRLDGWRAEIFRLAPGPSAISHN</sequence>
<name>A0A0E0CV66_9ORYZ</name>
<reference evidence="2" key="2">
    <citation type="submission" date="2018-05" db="EMBL/GenBank/DDBJ databases">
        <title>OmerRS3 (Oryza meridionalis Reference Sequence Version 3).</title>
        <authorList>
            <person name="Zhang J."/>
            <person name="Kudrna D."/>
            <person name="Lee S."/>
            <person name="Talag J."/>
            <person name="Welchert J."/>
            <person name="Wing R.A."/>
        </authorList>
    </citation>
    <scope>NUCLEOTIDE SEQUENCE [LARGE SCALE GENOMIC DNA]</scope>
    <source>
        <strain evidence="2">cv. OR44</strain>
    </source>
</reference>
<evidence type="ECO:0000313" key="2">
    <source>
        <dbReference type="EnsemblPlants" id="OMERI03G03530.1"/>
    </source>
</evidence>
<evidence type="ECO:0000313" key="3">
    <source>
        <dbReference type="Proteomes" id="UP000008021"/>
    </source>
</evidence>
<accession>A0A0E0CV66</accession>
<dbReference type="AlphaFoldDB" id="A0A0E0CV66"/>
<dbReference type="Gramene" id="OMERI03G03530.1">
    <property type="protein sequence ID" value="OMERI03G03530.1"/>
    <property type="gene ID" value="OMERI03G03530"/>
</dbReference>
<dbReference type="HOGENOM" id="CLU_1296153_0_0_1"/>
<evidence type="ECO:0000256" key="1">
    <source>
        <dbReference type="SAM" id="MobiDB-lite"/>
    </source>
</evidence>
<dbReference type="EnsemblPlants" id="OMERI03G03530.1">
    <property type="protein sequence ID" value="OMERI03G03530.1"/>
    <property type="gene ID" value="OMERI03G03530"/>
</dbReference>
<proteinExistence type="predicted"/>
<protein>
    <submittedName>
        <fullName evidence="2">Uncharacterized protein</fullName>
    </submittedName>
</protein>
<keyword evidence="3" id="KW-1185">Reference proteome</keyword>
<dbReference type="Proteomes" id="UP000008021">
    <property type="component" value="Chromosome 3"/>
</dbReference>
<reference evidence="2" key="1">
    <citation type="submission" date="2015-04" db="UniProtKB">
        <authorList>
            <consortium name="EnsemblPlants"/>
        </authorList>
    </citation>
    <scope>IDENTIFICATION</scope>
</reference>
<feature type="region of interest" description="Disordered" evidence="1">
    <location>
        <begin position="127"/>
        <end position="165"/>
    </location>
</feature>
<organism evidence="2">
    <name type="scientific">Oryza meridionalis</name>
    <dbReference type="NCBI Taxonomy" id="40149"/>
    <lineage>
        <taxon>Eukaryota</taxon>
        <taxon>Viridiplantae</taxon>
        <taxon>Streptophyta</taxon>
        <taxon>Embryophyta</taxon>
        <taxon>Tracheophyta</taxon>
        <taxon>Spermatophyta</taxon>
        <taxon>Magnoliopsida</taxon>
        <taxon>Liliopsida</taxon>
        <taxon>Poales</taxon>
        <taxon>Poaceae</taxon>
        <taxon>BOP clade</taxon>
        <taxon>Oryzoideae</taxon>
        <taxon>Oryzeae</taxon>
        <taxon>Oryzinae</taxon>
        <taxon>Oryza</taxon>
    </lineage>
</organism>